<evidence type="ECO:0000256" key="5">
    <source>
        <dbReference type="ARBA" id="ARBA00022660"/>
    </source>
</evidence>
<keyword evidence="7 11" id="KW-0809">Transit peptide</keyword>
<evidence type="ECO:0000256" key="6">
    <source>
        <dbReference type="ARBA" id="ARBA00022792"/>
    </source>
</evidence>
<comment type="similarity">
    <text evidence="2 11">Belongs to the complex I NDUFS4 subunit family.</text>
</comment>
<dbReference type="AlphaFoldDB" id="A0A1D1VV53"/>
<evidence type="ECO:0000256" key="7">
    <source>
        <dbReference type="ARBA" id="ARBA00022946"/>
    </source>
</evidence>
<dbReference type="InterPro" id="IPR006885">
    <property type="entry name" value="NADH_UbQ_FeS_4_mit-like"/>
</dbReference>
<keyword evidence="10 11" id="KW-0472">Membrane</keyword>
<proteinExistence type="inferred from homology"/>
<evidence type="ECO:0000313" key="12">
    <source>
        <dbReference type="EMBL" id="GAV05355.1"/>
    </source>
</evidence>
<dbReference type="OrthoDB" id="3089at2759"/>
<evidence type="ECO:0000256" key="3">
    <source>
        <dbReference type="ARBA" id="ARBA00015796"/>
    </source>
</evidence>
<reference evidence="12 13" key="1">
    <citation type="journal article" date="2016" name="Nat. Commun.">
        <title>Extremotolerant tardigrade genome and improved radiotolerance of human cultured cells by tardigrade-unique protein.</title>
        <authorList>
            <person name="Hashimoto T."/>
            <person name="Horikawa D.D."/>
            <person name="Saito Y."/>
            <person name="Kuwahara H."/>
            <person name="Kozuka-Hata H."/>
            <person name="Shin-I T."/>
            <person name="Minakuchi Y."/>
            <person name="Ohishi K."/>
            <person name="Motoyama A."/>
            <person name="Aizu T."/>
            <person name="Enomoto A."/>
            <person name="Kondo K."/>
            <person name="Tanaka S."/>
            <person name="Hara Y."/>
            <person name="Koshikawa S."/>
            <person name="Sagara H."/>
            <person name="Miura T."/>
            <person name="Yokobori S."/>
            <person name="Miyagawa K."/>
            <person name="Suzuki Y."/>
            <person name="Kubo T."/>
            <person name="Oyama M."/>
            <person name="Kohara Y."/>
            <person name="Fujiyama A."/>
            <person name="Arakawa K."/>
            <person name="Katayama T."/>
            <person name="Toyoda A."/>
            <person name="Kunieda T."/>
        </authorList>
    </citation>
    <scope>NUCLEOTIDE SEQUENCE [LARGE SCALE GENOMIC DNA]</scope>
    <source>
        <strain evidence="12 13">YOKOZUNA-1</strain>
    </source>
</reference>
<dbReference type="Pfam" id="PF04800">
    <property type="entry name" value="NDUS4"/>
    <property type="match status" value="1"/>
</dbReference>
<dbReference type="InterPro" id="IPR038532">
    <property type="entry name" value="NDUFS4-like_sf"/>
</dbReference>
<dbReference type="Gene3D" id="3.30.160.190">
    <property type="entry name" value="atu1810 like domain"/>
    <property type="match status" value="1"/>
</dbReference>
<accession>A0A1D1VV53</accession>
<evidence type="ECO:0000256" key="8">
    <source>
        <dbReference type="ARBA" id="ARBA00022982"/>
    </source>
</evidence>
<keyword evidence="4 11" id="KW-0813">Transport</keyword>
<dbReference type="STRING" id="947166.A0A1D1VV53"/>
<evidence type="ECO:0000256" key="2">
    <source>
        <dbReference type="ARBA" id="ARBA00005882"/>
    </source>
</evidence>
<evidence type="ECO:0000256" key="4">
    <source>
        <dbReference type="ARBA" id="ARBA00022448"/>
    </source>
</evidence>
<evidence type="ECO:0000256" key="9">
    <source>
        <dbReference type="ARBA" id="ARBA00023128"/>
    </source>
</evidence>
<dbReference type="PANTHER" id="PTHR12219">
    <property type="entry name" value="NADH-UBIQUINONE OXIDOREDUCTASE"/>
    <property type="match status" value="1"/>
</dbReference>
<comment type="subcellular location">
    <subcellularLocation>
        <location evidence="11">Mitochondrion inner membrane</location>
        <topology evidence="11">Peripheral membrane protein</topology>
        <orientation evidence="11">Matrix side</orientation>
    </subcellularLocation>
</comment>
<dbReference type="FunFam" id="3.30.160.190:FF:000001">
    <property type="entry name" value="NADH-ubiquinone oxidoreductase 21 kDa subunit mitochondrial"/>
    <property type="match status" value="1"/>
</dbReference>
<evidence type="ECO:0000256" key="10">
    <source>
        <dbReference type="ARBA" id="ARBA00023136"/>
    </source>
</evidence>
<protein>
    <recommendedName>
        <fullName evidence="3 11">NADH dehydrogenase [ubiquinone] iron-sulfur protein 4, mitochondrial</fullName>
    </recommendedName>
</protein>
<sequence length="198" mass="22675">MALRNGITSMLRQAAIVKQHCPASRLSTTTTMHLDANNNDLATLNKTRLDTTEGKSLNEIGLGPMDRTKDFDTRIELDVQDDLTSFNGVPKEHTKGRTVRIYVPARNQMQSATNNSHLWKLDFDVRERWENPLIGWASTGDPLSNMQLNFKSKESAIAFAQKNGWEFVVEEPQPAWQYKHKSYGYNFSWNKRTRVSTK</sequence>
<evidence type="ECO:0000313" key="13">
    <source>
        <dbReference type="Proteomes" id="UP000186922"/>
    </source>
</evidence>
<comment type="caution">
    <text evidence="12">The sequence shown here is derived from an EMBL/GenBank/DDBJ whole genome shotgun (WGS) entry which is preliminary data.</text>
</comment>
<dbReference type="EMBL" id="BDGG01000012">
    <property type="protein sequence ID" value="GAV05355.1"/>
    <property type="molecule type" value="Genomic_DNA"/>
</dbReference>
<organism evidence="12 13">
    <name type="scientific">Ramazzottius varieornatus</name>
    <name type="common">Water bear</name>
    <name type="synonym">Tardigrade</name>
    <dbReference type="NCBI Taxonomy" id="947166"/>
    <lineage>
        <taxon>Eukaryota</taxon>
        <taxon>Metazoa</taxon>
        <taxon>Ecdysozoa</taxon>
        <taxon>Tardigrada</taxon>
        <taxon>Eutardigrada</taxon>
        <taxon>Parachela</taxon>
        <taxon>Hypsibioidea</taxon>
        <taxon>Ramazzottiidae</taxon>
        <taxon>Ramazzottius</taxon>
    </lineage>
</organism>
<dbReference type="GO" id="GO:0005743">
    <property type="term" value="C:mitochondrial inner membrane"/>
    <property type="evidence" value="ECO:0007669"/>
    <property type="project" value="UniProtKB-SubCell"/>
</dbReference>
<gene>
    <name evidence="12" type="primary">RvY_15503-1</name>
    <name evidence="12" type="synonym">RvY_15503.1</name>
    <name evidence="12" type="ORF">RvY_15503</name>
</gene>
<name>A0A1D1VV53_RAMVA</name>
<keyword evidence="6 11" id="KW-0999">Mitochondrion inner membrane</keyword>
<evidence type="ECO:0000256" key="1">
    <source>
        <dbReference type="ARBA" id="ARBA00003195"/>
    </source>
</evidence>
<evidence type="ECO:0000256" key="11">
    <source>
        <dbReference type="RuleBase" id="RU367010"/>
    </source>
</evidence>
<dbReference type="GO" id="GO:0022900">
    <property type="term" value="P:electron transport chain"/>
    <property type="evidence" value="ECO:0007669"/>
    <property type="project" value="InterPro"/>
</dbReference>
<keyword evidence="13" id="KW-1185">Reference proteome</keyword>
<keyword evidence="5 11" id="KW-0679">Respiratory chain</keyword>
<keyword evidence="9 11" id="KW-0496">Mitochondrion</keyword>
<keyword evidence="8 11" id="KW-0249">Electron transport</keyword>
<dbReference type="Proteomes" id="UP000186922">
    <property type="component" value="Unassembled WGS sequence"/>
</dbReference>
<comment type="function">
    <text evidence="1 11">Accessory subunit of the mitochondrial membrane respiratory chain NADH dehydrogenase (Complex I), that is believed not to be involved in catalysis. Complex I functions in the transfer of electrons from NADH to the respiratory chain. The immediate electron acceptor for the enzyme is believed to be ubiquinone.</text>
</comment>
<dbReference type="PANTHER" id="PTHR12219:SF8">
    <property type="entry name" value="NADH DEHYDROGENASE [UBIQUINONE] IRON-SULFUR PROTEIN 4, MITOCHONDRIAL"/>
    <property type="match status" value="1"/>
</dbReference>